<name>A0ABQ7MRQ4_BRACM</name>
<dbReference type="Proteomes" id="UP000823674">
    <property type="component" value="Chromosome A04"/>
</dbReference>
<protein>
    <recommendedName>
        <fullName evidence="4">DUF4005 domain-containing protein</fullName>
    </recommendedName>
</protein>
<organism evidence="2 3">
    <name type="scientific">Brassica rapa subsp. trilocularis</name>
    <dbReference type="NCBI Taxonomy" id="1813537"/>
    <lineage>
        <taxon>Eukaryota</taxon>
        <taxon>Viridiplantae</taxon>
        <taxon>Streptophyta</taxon>
        <taxon>Embryophyta</taxon>
        <taxon>Tracheophyta</taxon>
        <taxon>Spermatophyta</taxon>
        <taxon>Magnoliopsida</taxon>
        <taxon>eudicotyledons</taxon>
        <taxon>Gunneridae</taxon>
        <taxon>Pentapetalae</taxon>
        <taxon>rosids</taxon>
        <taxon>malvids</taxon>
        <taxon>Brassicales</taxon>
        <taxon>Brassicaceae</taxon>
        <taxon>Brassiceae</taxon>
        <taxon>Brassica</taxon>
    </lineage>
</organism>
<gene>
    <name evidence="2" type="primary">A04g502940.1_BraROA</name>
    <name evidence="2" type="ORF">IGI04_014948</name>
</gene>
<comment type="caution">
    <text evidence="2">The sequence shown here is derived from an EMBL/GenBank/DDBJ whole genome shotgun (WGS) entry which is preliminary data.</text>
</comment>
<feature type="region of interest" description="Disordered" evidence="1">
    <location>
        <begin position="1"/>
        <end position="56"/>
    </location>
</feature>
<evidence type="ECO:0008006" key="4">
    <source>
        <dbReference type="Google" id="ProtNLM"/>
    </source>
</evidence>
<dbReference type="EMBL" id="JADBGQ010000004">
    <property type="protein sequence ID" value="KAG5400341.1"/>
    <property type="molecule type" value="Genomic_DNA"/>
</dbReference>
<evidence type="ECO:0000313" key="2">
    <source>
        <dbReference type="EMBL" id="KAG5400341.1"/>
    </source>
</evidence>
<sequence>MASRAATQEAAMNGVLIGSNQPYGRRSHRDLRLCASHSSSRDHTHHVSSINDEDEEHWRSRVNGILYDQGPSDDHRYSSTLPP</sequence>
<reference evidence="2 3" key="1">
    <citation type="submission" date="2021-03" db="EMBL/GenBank/DDBJ databases">
        <authorList>
            <person name="King G.J."/>
            <person name="Bancroft I."/>
            <person name="Baten A."/>
            <person name="Bloomfield J."/>
            <person name="Borpatragohain P."/>
            <person name="He Z."/>
            <person name="Irish N."/>
            <person name="Irwin J."/>
            <person name="Liu K."/>
            <person name="Mauleon R.P."/>
            <person name="Moore J."/>
            <person name="Morris R."/>
            <person name="Ostergaard L."/>
            <person name="Wang B."/>
            <person name="Wells R."/>
        </authorList>
    </citation>
    <scope>NUCLEOTIDE SEQUENCE [LARGE SCALE GENOMIC DNA]</scope>
    <source>
        <strain evidence="2">R-o-18</strain>
        <tissue evidence="2">Leaf</tissue>
    </source>
</reference>
<evidence type="ECO:0000313" key="3">
    <source>
        <dbReference type="Proteomes" id="UP000823674"/>
    </source>
</evidence>
<keyword evidence="3" id="KW-1185">Reference proteome</keyword>
<proteinExistence type="predicted"/>
<evidence type="ECO:0000256" key="1">
    <source>
        <dbReference type="SAM" id="MobiDB-lite"/>
    </source>
</evidence>
<accession>A0ABQ7MRQ4</accession>